<feature type="modified residue" description="N5-methylglutamine" evidence="8">
    <location>
        <position position="157"/>
    </location>
</feature>
<evidence type="ECO:0000313" key="9">
    <source>
        <dbReference type="EMBL" id="NYT52517.1"/>
    </source>
</evidence>
<dbReference type="InterPro" id="IPR000597">
    <property type="entry name" value="Ribosomal_uL3"/>
</dbReference>
<comment type="function">
    <text evidence="8">One of the primary rRNA binding proteins, it binds directly near the 3'-end of the 23S rRNA, where it nucleates assembly of the 50S subunit.</text>
</comment>
<dbReference type="InterPro" id="IPR009000">
    <property type="entry name" value="Transl_B-barrel_sf"/>
</dbReference>
<dbReference type="FunFam" id="2.40.30.10:FF:000004">
    <property type="entry name" value="50S ribosomal protein L3"/>
    <property type="match status" value="1"/>
</dbReference>
<dbReference type="NCBIfam" id="TIGR03625">
    <property type="entry name" value="L3_bact"/>
    <property type="match status" value="1"/>
</dbReference>
<keyword evidence="5 8" id="KW-0689">Ribosomal protein</keyword>
<dbReference type="AlphaFoldDB" id="A0A853G8Q5"/>
<dbReference type="Pfam" id="PF00297">
    <property type="entry name" value="Ribosomal_L3"/>
    <property type="match status" value="1"/>
</dbReference>
<dbReference type="Gene3D" id="3.30.160.810">
    <property type="match status" value="1"/>
</dbReference>
<protein>
    <recommendedName>
        <fullName evidence="7 8">Large ribosomal subunit protein uL3</fullName>
    </recommendedName>
</protein>
<dbReference type="EMBL" id="JACCHU010000001">
    <property type="protein sequence ID" value="NYT52517.1"/>
    <property type="molecule type" value="Genomic_DNA"/>
</dbReference>
<comment type="PTM">
    <text evidence="8">Methylated by PrmB.</text>
</comment>
<comment type="subunit">
    <text evidence="8">Part of the 50S ribosomal subunit. Forms a cluster with proteins L14 and L19.</text>
</comment>
<organism evidence="9 10">
    <name type="scientific">Candidatus Vesicomyosocius endoextente</name>
    <dbReference type="NCBI Taxonomy" id="2738853"/>
    <lineage>
        <taxon>Bacteria</taxon>
        <taxon>Pseudomonadati</taxon>
        <taxon>Pseudomonadota</taxon>
        <taxon>Gammaproteobacteria</taxon>
        <taxon>Candidatus Pseudothioglobaceae</taxon>
        <taxon>Candidatus Vesicomyidisocius</taxon>
    </lineage>
</organism>
<evidence type="ECO:0000256" key="8">
    <source>
        <dbReference type="HAMAP-Rule" id="MF_01325"/>
    </source>
</evidence>
<dbReference type="SUPFAM" id="SSF50447">
    <property type="entry name" value="Translation proteins"/>
    <property type="match status" value="1"/>
</dbReference>
<evidence type="ECO:0000256" key="7">
    <source>
        <dbReference type="ARBA" id="ARBA00035243"/>
    </source>
</evidence>
<dbReference type="GO" id="GO:0006412">
    <property type="term" value="P:translation"/>
    <property type="evidence" value="ECO:0007669"/>
    <property type="project" value="UniProtKB-UniRule"/>
</dbReference>
<accession>A0A853G8Q5</accession>
<evidence type="ECO:0000256" key="5">
    <source>
        <dbReference type="ARBA" id="ARBA00022980"/>
    </source>
</evidence>
<proteinExistence type="inferred from homology"/>
<evidence type="ECO:0000256" key="6">
    <source>
        <dbReference type="ARBA" id="ARBA00023274"/>
    </source>
</evidence>
<evidence type="ECO:0000256" key="4">
    <source>
        <dbReference type="ARBA" id="ARBA00022884"/>
    </source>
</evidence>
<dbReference type="GO" id="GO:0019843">
    <property type="term" value="F:rRNA binding"/>
    <property type="evidence" value="ECO:0007669"/>
    <property type="project" value="UniProtKB-UniRule"/>
</dbReference>
<evidence type="ECO:0000313" key="10">
    <source>
        <dbReference type="Proteomes" id="UP000525329"/>
    </source>
</evidence>
<keyword evidence="2 8" id="KW-0488">Methylation</keyword>
<evidence type="ECO:0000256" key="1">
    <source>
        <dbReference type="ARBA" id="ARBA00006540"/>
    </source>
</evidence>
<dbReference type="InterPro" id="IPR019927">
    <property type="entry name" value="Ribosomal_uL3_bac/org-type"/>
</dbReference>
<dbReference type="Proteomes" id="UP000525329">
    <property type="component" value="Unassembled WGS sequence"/>
</dbReference>
<dbReference type="Gene3D" id="2.40.30.10">
    <property type="entry name" value="Translation factors"/>
    <property type="match status" value="1"/>
</dbReference>
<reference evidence="9 10" key="1">
    <citation type="submission" date="2020-05" db="EMBL/GenBank/DDBJ databases">
        <title>Horizontal transmission and recombination maintain forever young bacterial symbiont genomes.</title>
        <authorList>
            <person name="Russell S.L."/>
            <person name="Pepper-Tunick E."/>
            <person name="Svedberg J."/>
            <person name="Byrne A."/>
            <person name="Ruelas Castillo J."/>
            <person name="Vollmers C."/>
            <person name="Beinart R.A."/>
            <person name="Corbett-Detig R."/>
        </authorList>
    </citation>
    <scope>NUCLEOTIDE SEQUENCE [LARGE SCALE GENOMIC DNA]</scope>
    <source>
        <strain evidence="9">Monterey_2004</strain>
    </source>
</reference>
<keyword evidence="4 8" id="KW-0694">RNA-binding</keyword>
<dbReference type="GO" id="GO:0022625">
    <property type="term" value="C:cytosolic large ribosomal subunit"/>
    <property type="evidence" value="ECO:0007669"/>
    <property type="project" value="TreeGrafter"/>
</dbReference>
<keyword evidence="6 8" id="KW-0687">Ribonucleoprotein</keyword>
<gene>
    <name evidence="8 9" type="primary">rplC</name>
    <name evidence="9" type="ORF">H0A74_02945</name>
</gene>
<evidence type="ECO:0000256" key="3">
    <source>
        <dbReference type="ARBA" id="ARBA00022730"/>
    </source>
</evidence>
<sequence>MAIDLVGQKIGMTRLISDDGSIMPVSVIKIEPNRIVQTRTIDIDGYRAFQVTTGKKVNKKGKAKVRRVSAAIKGHYAKASQEIGLGLWELKLEDNETTNVTSIDISLFGAGHYVDVIGKSKGKGFQGGVKLHNFQMQDATHGNSISHRAIGSTGQCQEPGRVFKGKKMAGHMGNEQVTQECLKVVKVDSEKSVILVKGSIPGANKGFVKISLSPKKDKINKEVSKNIKNQVTNEVDQTKQM</sequence>
<dbReference type="GO" id="GO:0003735">
    <property type="term" value="F:structural constituent of ribosome"/>
    <property type="evidence" value="ECO:0007669"/>
    <property type="project" value="UniProtKB-UniRule"/>
</dbReference>
<evidence type="ECO:0000256" key="2">
    <source>
        <dbReference type="ARBA" id="ARBA00022481"/>
    </source>
</evidence>
<comment type="similarity">
    <text evidence="1 8">Belongs to the universal ribosomal protein uL3 family.</text>
</comment>
<dbReference type="PANTHER" id="PTHR11229">
    <property type="entry name" value="50S RIBOSOMAL PROTEIN L3"/>
    <property type="match status" value="1"/>
</dbReference>
<comment type="caution">
    <text evidence="9">The sequence shown here is derived from an EMBL/GenBank/DDBJ whole genome shotgun (WGS) entry which is preliminary data.</text>
</comment>
<dbReference type="PANTHER" id="PTHR11229:SF16">
    <property type="entry name" value="LARGE RIBOSOMAL SUBUNIT PROTEIN UL3C"/>
    <property type="match status" value="1"/>
</dbReference>
<name>A0A853G8Q5_9GAMM</name>
<keyword evidence="3 8" id="KW-0699">rRNA-binding</keyword>
<dbReference type="HAMAP" id="MF_01325_B">
    <property type="entry name" value="Ribosomal_uL3_B"/>
    <property type="match status" value="1"/>
</dbReference>